<evidence type="ECO:0000313" key="9">
    <source>
        <dbReference type="EMBL" id="GIJ51059.1"/>
    </source>
</evidence>
<dbReference type="SUPFAM" id="SSF161098">
    <property type="entry name" value="MetI-like"/>
    <property type="match status" value="1"/>
</dbReference>
<comment type="caution">
    <text evidence="9">The sequence shown here is derived from an EMBL/GenBank/DDBJ whole genome shotgun (WGS) entry which is preliminary data.</text>
</comment>
<evidence type="ECO:0000259" key="8">
    <source>
        <dbReference type="PROSITE" id="PS50928"/>
    </source>
</evidence>
<dbReference type="AlphaFoldDB" id="A0A8J3YSU7"/>
<proteinExistence type="inferred from homology"/>
<dbReference type="CDD" id="cd06261">
    <property type="entry name" value="TM_PBP2"/>
    <property type="match status" value="1"/>
</dbReference>
<reference evidence="9" key="1">
    <citation type="submission" date="2021-01" db="EMBL/GenBank/DDBJ databases">
        <title>Whole genome shotgun sequence of Virgisporangium aliadipatigenens NBRC 105644.</title>
        <authorList>
            <person name="Komaki H."/>
            <person name="Tamura T."/>
        </authorList>
    </citation>
    <scope>NUCLEOTIDE SEQUENCE</scope>
    <source>
        <strain evidence="9">NBRC 105644</strain>
    </source>
</reference>
<protein>
    <submittedName>
        <fullName evidence="9">Peptide ABC transporter permease</fullName>
    </submittedName>
</protein>
<feature type="transmembrane region" description="Helical" evidence="7">
    <location>
        <begin position="191"/>
        <end position="210"/>
    </location>
</feature>
<evidence type="ECO:0000256" key="1">
    <source>
        <dbReference type="ARBA" id="ARBA00004651"/>
    </source>
</evidence>
<evidence type="ECO:0000313" key="10">
    <source>
        <dbReference type="Proteomes" id="UP000619260"/>
    </source>
</evidence>
<feature type="transmembrane region" description="Helical" evidence="7">
    <location>
        <begin position="296"/>
        <end position="321"/>
    </location>
</feature>
<organism evidence="9 10">
    <name type="scientific">Virgisporangium aliadipatigenens</name>
    <dbReference type="NCBI Taxonomy" id="741659"/>
    <lineage>
        <taxon>Bacteria</taxon>
        <taxon>Bacillati</taxon>
        <taxon>Actinomycetota</taxon>
        <taxon>Actinomycetes</taxon>
        <taxon>Micromonosporales</taxon>
        <taxon>Micromonosporaceae</taxon>
        <taxon>Virgisporangium</taxon>
    </lineage>
</organism>
<keyword evidence="6 7" id="KW-0472">Membrane</keyword>
<sequence>MLAYTIRRILVAIPVLLVASMIVFTLTLFTGDPVEEKYAGRNPPVPQQTINLERERLGLDKPVVVQYVTWLKNLVTKGDFGPSIESTRDIGGELGKRIFVTLRLIFFAIVLALVLAIISGVLSATRQYSKLDYTFTFLGFIFLAMPAFWVAVLLKQGALQYNEATGTRTFFTIGERSVETEPGLFNAFADIFGHMILPTISLALITYAAWSRFQRSSMLEVLNSDYVRLARAKGLSPRKVLVRHALRTALIPMTTVSALGIAQLIGGAVITETVFQWNGMGSYLITSIATRDRYAVMGWLLVAGIFIVVGNLVADLLYGILDPRIRYE</sequence>
<keyword evidence="3" id="KW-1003">Cell membrane</keyword>
<evidence type="ECO:0000256" key="6">
    <source>
        <dbReference type="ARBA" id="ARBA00023136"/>
    </source>
</evidence>
<dbReference type="PROSITE" id="PS50928">
    <property type="entry name" value="ABC_TM1"/>
    <property type="match status" value="1"/>
</dbReference>
<comment type="similarity">
    <text evidence="7">Belongs to the binding-protein-dependent transport system permease family.</text>
</comment>
<dbReference type="InterPro" id="IPR035906">
    <property type="entry name" value="MetI-like_sf"/>
</dbReference>
<keyword evidence="10" id="KW-1185">Reference proteome</keyword>
<evidence type="ECO:0000256" key="7">
    <source>
        <dbReference type="RuleBase" id="RU363032"/>
    </source>
</evidence>
<dbReference type="InterPro" id="IPR045621">
    <property type="entry name" value="BPD_transp_1_N"/>
</dbReference>
<evidence type="ECO:0000256" key="3">
    <source>
        <dbReference type="ARBA" id="ARBA00022475"/>
    </source>
</evidence>
<feature type="transmembrane region" description="Helical" evidence="7">
    <location>
        <begin position="248"/>
        <end position="270"/>
    </location>
</feature>
<feature type="transmembrane region" description="Helical" evidence="7">
    <location>
        <begin position="9"/>
        <end position="29"/>
    </location>
</feature>
<keyword evidence="5 7" id="KW-1133">Transmembrane helix</keyword>
<dbReference type="PANTHER" id="PTHR43163">
    <property type="entry name" value="DIPEPTIDE TRANSPORT SYSTEM PERMEASE PROTEIN DPPB-RELATED"/>
    <property type="match status" value="1"/>
</dbReference>
<evidence type="ECO:0000256" key="5">
    <source>
        <dbReference type="ARBA" id="ARBA00022989"/>
    </source>
</evidence>
<keyword evidence="2 7" id="KW-0813">Transport</keyword>
<feature type="transmembrane region" description="Helical" evidence="7">
    <location>
        <begin position="104"/>
        <end position="123"/>
    </location>
</feature>
<dbReference type="GO" id="GO:0055085">
    <property type="term" value="P:transmembrane transport"/>
    <property type="evidence" value="ECO:0007669"/>
    <property type="project" value="InterPro"/>
</dbReference>
<dbReference type="PANTHER" id="PTHR43163:SF6">
    <property type="entry name" value="DIPEPTIDE TRANSPORT SYSTEM PERMEASE PROTEIN DPPB-RELATED"/>
    <property type="match status" value="1"/>
</dbReference>
<dbReference type="EMBL" id="BOPF01000043">
    <property type="protein sequence ID" value="GIJ51059.1"/>
    <property type="molecule type" value="Genomic_DNA"/>
</dbReference>
<feature type="domain" description="ABC transmembrane type-1" evidence="8">
    <location>
        <begin position="98"/>
        <end position="318"/>
    </location>
</feature>
<dbReference type="Pfam" id="PF00528">
    <property type="entry name" value="BPD_transp_1"/>
    <property type="match status" value="1"/>
</dbReference>
<comment type="subcellular location">
    <subcellularLocation>
        <location evidence="1 7">Cell membrane</location>
        <topology evidence="1 7">Multi-pass membrane protein</topology>
    </subcellularLocation>
</comment>
<evidence type="ECO:0000256" key="4">
    <source>
        <dbReference type="ARBA" id="ARBA00022692"/>
    </source>
</evidence>
<gene>
    <name evidence="9" type="ORF">Val02_79450</name>
</gene>
<name>A0A8J3YSU7_9ACTN</name>
<feature type="transmembrane region" description="Helical" evidence="7">
    <location>
        <begin position="135"/>
        <end position="154"/>
    </location>
</feature>
<dbReference type="Gene3D" id="1.10.3720.10">
    <property type="entry name" value="MetI-like"/>
    <property type="match status" value="1"/>
</dbReference>
<dbReference type="RefSeq" id="WP_203904465.1">
    <property type="nucleotide sequence ID" value="NZ_BOPF01000043.1"/>
</dbReference>
<dbReference type="GO" id="GO:0005886">
    <property type="term" value="C:plasma membrane"/>
    <property type="evidence" value="ECO:0007669"/>
    <property type="project" value="UniProtKB-SubCell"/>
</dbReference>
<dbReference type="Proteomes" id="UP000619260">
    <property type="component" value="Unassembled WGS sequence"/>
</dbReference>
<accession>A0A8J3YSU7</accession>
<evidence type="ECO:0000256" key="2">
    <source>
        <dbReference type="ARBA" id="ARBA00022448"/>
    </source>
</evidence>
<keyword evidence="4 7" id="KW-0812">Transmembrane</keyword>
<dbReference type="InterPro" id="IPR000515">
    <property type="entry name" value="MetI-like"/>
</dbReference>
<dbReference type="Pfam" id="PF19300">
    <property type="entry name" value="BPD_transp_1_N"/>
    <property type="match status" value="1"/>
</dbReference>